<name>A0A8J7FQE0_9FLAO</name>
<accession>A0A8J7FQE0</accession>
<evidence type="ECO:0000313" key="2">
    <source>
        <dbReference type="Proteomes" id="UP000608754"/>
    </source>
</evidence>
<keyword evidence="2" id="KW-1185">Reference proteome</keyword>
<organism evidence="1 2">
    <name type="scientific">Faecalibacter rhinopitheci</name>
    <dbReference type="NCBI Taxonomy" id="2779678"/>
    <lineage>
        <taxon>Bacteria</taxon>
        <taxon>Pseudomonadati</taxon>
        <taxon>Bacteroidota</taxon>
        <taxon>Flavobacteriia</taxon>
        <taxon>Flavobacteriales</taxon>
        <taxon>Weeksellaceae</taxon>
        <taxon>Faecalibacter</taxon>
    </lineage>
</organism>
<dbReference type="AlphaFoldDB" id="A0A8J7FQE0"/>
<protein>
    <submittedName>
        <fullName evidence="1">Glycosyltransferase family 4 protein</fullName>
    </submittedName>
</protein>
<proteinExistence type="predicted"/>
<gene>
    <name evidence="1" type="ORF">IM532_02315</name>
</gene>
<reference evidence="1" key="1">
    <citation type="submission" date="2020-10" db="EMBL/GenBank/DDBJ databases">
        <authorList>
            <person name="Lu T."/>
            <person name="Wang Q."/>
            <person name="Han X."/>
        </authorList>
    </citation>
    <scope>NUCLEOTIDE SEQUENCE</scope>
    <source>
        <strain evidence="1">WQ 117</strain>
    </source>
</reference>
<sequence>MKKMLIIGLVWPEPSSSAAGTRMIQLINLFKEQDYAITFACAATKSEFSFPLLDIGINEVHIQLNDESFNTFIQELNPEVVMFDRYMIEEQYGWRVSMECPYALKILDTEDLHFLRYARQEAIKKGVEFNQQMLFSDYAKREIASILRSDITLLISKEEKDLLIQQFNINPSLLYYLPFLEKEIDLQQIETWKPFEERAHFMFIGNFIHEPNWNCVQVLKTRIWPLIRKELPKAELHIYGAYPTQKVMQLNNPKERFYIKGRAEDAQETMANYRVLLAPIQFGAGVKGKFVDAMLTGTPNVTTKVGAEAMQNGLDWNGLISDSDEDFVAKAITLYKNQSVWEFCQHNGVELLNKNYGKVNFTRDFIEFLEAIKKYLDLHRQQNFYGQILQHHTNQSTKYMSLWIEQKNKNLTIS</sequence>
<evidence type="ECO:0000313" key="1">
    <source>
        <dbReference type="EMBL" id="MBF0596308.1"/>
    </source>
</evidence>
<dbReference type="Proteomes" id="UP000608754">
    <property type="component" value="Unassembled WGS sequence"/>
</dbReference>
<dbReference type="Gene3D" id="3.40.50.2000">
    <property type="entry name" value="Glycogen Phosphorylase B"/>
    <property type="match status" value="1"/>
</dbReference>
<dbReference type="Pfam" id="PF13692">
    <property type="entry name" value="Glyco_trans_1_4"/>
    <property type="match status" value="1"/>
</dbReference>
<dbReference type="RefSeq" id="WP_194181832.1">
    <property type="nucleotide sequence ID" value="NZ_JADGIK010000001.1"/>
</dbReference>
<dbReference type="EMBL" id="JADGIK010000001">
    <property type="protein sequence ID" value="MBF0596308.1"/>
    <property type="molecule type" value="Genomic_DNA"/>
</dbReference>
<comment type="caution">
    <text evidence="1">The sequence shown here is derived from an EMBL/GenBank/DDBJ whole genome shotgun (WGS) entry which is preliminary data.</text>
</comment>
<dbReference type="SUPFAM" id="SSF53756">
    <property type="entry name" value="UDP-Glycosyltransferase/glycogen phosphorylase"/>
    <property type="match status" value="1"/>
</dbReference>